<comment type="caution">
    <text evidence="1">The sequence shown here is derived from an EMBL/GenBank/DDBJ whole genome shotgun (WGS) entry which is preliminary data.</text>
</comment>
<name>A0ABU6TWJ0_9FABA</name>
<gene>
    <name evidence="1" type="ORF">PIB30_100125</name>
</gene>
<evidence type="ECO:0000313" key="2">
    <source>
        <dbReference type="Proteomes" id="UP001341840"/>
    </source>
</evidence>
<keyword evidence="2" id="KW-1185">Reference proteome</keyword>
<dbReference type="Proteomes" id="UP001341840">
    <property type="component" value="Unassembled WGS sequence"/>
</dbReference>
<reference evidence="1 2" key="1">
    <citation type="journal article" date="2023" name="Plants (Basel)">
        <title>Bridging the Gap: Combining Genomics and Transcriptomics Approaches to Understand Stylosanthes scabra, an Orphan Legume from the Brazilian Caatinga.</title>
        <authorList>
            <person name="Ferreira-Neto J.R.C."/>
            <person name="da Silva M.D."/>
            <person name="Binneck E."/>
            <person name="de Melo N.F."/>
            <person name="da Silva R.H."/>
            <person name="de Melo A.L.T.M."/>
            <person name="Pandolfi V."/>
            <person name="Bustamante F.O."/>
            <person name="Brasileiro-Vidal A.C."/>
            <person name="Benko-Iseppon A.M."/>
        </authorList>
    </citation>
    <scope>NUCLEOTIDE SEQUENCE [LARGE SCALE GENOMIC DNA]</scope>
    <source>
        <tissue evidence="1">Leaves</tissue>
    </source>
</reference>
<organism evidence="1 2">
    <name type="scientific">Stylosanthes scabra</name>
    <dbReference type="NCBI Taxonomy" id="79078"/>
    <lineage>
        <taxon>Eukaryota</taxon>
        <taxon>Viridiplantae</taxon>
        <taxon>Streptophyta</taxon>
        <taxon>Embryophyta</taxon>
        <taxon>Tracheophyta</taxon>
        <taxon>Spermatophyta</taxon>
        <taxon>Magnoliopsida</taxon>
        <taxon>eudicotyledons</taxon>
        <taxon>Gunneridae</taxon>
        <taxon>Pentapetalae</taxon>
        <taxon>rosids</taxon>
        <taxon>fabids</taxon>
        <taxon>Fabales</taxon>
        <taxon>Fabaceae</taxon>
        <taxon>Papilionoideae</taxon>
        <taxon>50 kb inversion clade</taxon>
        <taxon>dalbergioids sensu lato</taxon>
        <taxon>Dalbergieae</taxon>
        <taxon>Pterocarpus clade</taxon>
        <taxon>Stylosanthes</taxon>
    </lineage>
</organism>
<evidence type="ECO:0000313" key="1">
    <source>
        <dbReference type="EMBL" id="MED6153257.1"/>
    </source>
</evidence>
<feature type="non-terminal residue" evidence="1">
    <location>
        <position position="1"/>
    </location>
</feature>
<sequence>NEPNRKITKPPLVSGYIREGTWAFSSFSPFTNVEIERELTENRFGIDSVSIFHYSSRLPVAITFDLELRLMHRLRLRGAYHLLYAFNRGMRLGRARSSLVNLLETMRLMVVLGCSKSGGAAFGVPLSIEIHVRFRIR</sequence>
<dbReference type="EMBL" id="JASCZI010093380">
    <property type="protein sequence ID" value="MED6153257.1"/>
    <property type="molecule type" value="Genomic_DNA"/>
</dbReference>
<protein>
    <submittedName>
        <fullName evidence="1">Uncharacterized protein</fullName>
    </submittedName>
</protein>
<accession>A0ABU6TWJ0</accession>
<proteinExistence type="predicted"/>